<evidence type="ECO:0000313" key="16">
    <source>
        <dbReference type="Proteomes" id="UP000283458"/>
    </source>
</evidence>
<evidence type="ECO:0000256" key="7">
    <source>
        <dbReference type="ARBA" id="ARBA00022989"/>
    </source>
</evidence>
<keyword evidence="5" id="KW-0997">Cell inner membrane</keyword>
<dbReference type="InterPro" id="IPR045584">
    <property type="entry name" value="Pilin-like"/>
</dbReference>
<evidence type="ECO:0000256" key="6">
    <source>
        <dbReference type="ARBA" id="ARBA00022692"/>
    </source>
</evidence>
<dbReference type="InterPro" id="IPR022346">
    <property type="entry name" value="T2SS_GspH"/>
</dbReference>
<dbReference type="GO" id="GO:0015628">
    <property type="term" value="P:protein secretion by the type II secretion system"/>
    <property type="evidence" value="ECO:0007669"/>
    <property type="project" value="InterPro"/>
</dbReference>
<dbReference type="Pfam" id="PF12019">
    <property type="entry name" value="GspH"/>
    <property type="match status" value="1"/>
</dbReference>
<feature type="domain" description="General secretion pathway GspH" evidence="14">
    <location>
        <begin position="127"/>
        <end position="228"/>
    </location>
</feature>
<dbReference type="PROSITE" id="PS00409">
    <property type="entry name" value="PROKAR_NTER_METHYL"/>
    <property type="match status" value="1"/>
</dbReference>
<evidence type="ECO:0000313" key="15">
    <source>
        <dbReference type="EMBL" id="RJF82442.1"/>
    </source>
</evidence>
<dbReference type="Pfam" id="PF07963">
    <property type="entry name" value="N_methyl"/>
    <property type="match status" value="1"/>
</dbReference>
<sequence length="239" mass="24911">MLAARRTSNRLVWASPSASAAMSTSVPSTSTRAKPPCRPFAWFRPAFWSDAAPGMAVPLLRSSGAPPWVTLFATRIAVQGNIMPPRRTQAGFTLLELLVVLVIAGLLLGLVPPAAGRGSDGVRLRAAAQALAGSIALARSEAVLTNAEAAFALDLAARRFGIAGQRLEGSLDADLRVALTTDARSVLPGGAGNAGRGEIRFRPDGGSPGGELRVANRAGAMTIRVDWLTGRTRILRDPA</sequence>
<keyword evidence="4" id="KW-0488">Methylation</keyword>
<feature type="transmembrane region" description="Helical" evidence="12">
    <location>
        <begin position="90"/>
        <end position="111"/>
    </location>
</feature>
<keyword evidence="8 12" id="KW-0472">Membrane</keyword>
<feature type="region of interest" description="Disordered" evidence="11">
    <location>
        <begin position="189"/>
        <end position="213"/>
    </location>
</feature>
<evidence type="ECO:0000256" key="11">
    <source>
        <dbReference type="SAM" id="MobiDB-lite"/>
    </source>
</evidence>
<evidence type="ECO:0000256" key="5">
    <source>
        <dbReference type="ARBA" id="ARBA00022519"/>
    </source>
</evidence>
<evidence type="ECO:0000256" key="4">
    <source>
        <dbReference type="ARBA" id="ARBA00022481"/>
    </source>
</evidence>
<evidence type="ECO:0000256" key="3">
    <source>
        <dbReference type="ARBA" id="ARBA00022475"/>
    </source>
</evidence>
<comment type="similarity">
    <text evidence="9">Belongs to the GSP H family.</text>
</comment>
<dbReference type="EMBL" id="QYUL01000002">
    <property type="protein sequence ID" value="RJF82442.1"/>
    <property type="molecule type" value="Genomic_DNA"/>
</dbReference>
<accession>A0A418VZ60</accession>
<evidence type="ECO:0000259" key="14">
    <source>
        <dbReference type="Pfam" id="PF12019"/>
    </source>
</evidence>
<dbReference type="Proteomes" id="UP000283458">
    <property type="component" value="Unassembled WGS sequence"/>
</dbReference>
<dbReference type="Gene3D" id="3.30.700.10">
    <property type="entry name" value="Glycoprotein, Type 4 Pilin"/>
    <property type="match status" value="1"/>
</dbReference>
<protein>
    <recommendedName>
        <fullName evidence="2">Type II secretion system protein H</fullName>
    </recommendedName>
    <alternativeName>
        <fullName evidence="10">General secretion pathway protein H</fullName>
    </alternativeName>
</protein>
<comment type="subcellular location">
    <subcellularLocation>
        <location evidence="1">Cell inner membrane</location>
        <topology evidence="1">Single-pass membrane protein</topology>
    </subcellularLocation>
</comment>
<keyword evidence="6 12" id="KW-0812">Transmembrane</keyword>
<dbReference type="InterPro" id="IPR012902">
    <property type="entry name" value="N_methyl_site"/>
</dbReference>
<proteinExistence type="inferred from homology"/>
<evidence type="ECO:0000256" key="10">
    <source>
        <dbReference type="ARBA" id="ARBA00030775"/>
    </source>
</evidence>
<reference evidence="15 16" key="1">
    <citation type="submission" date="2018-09" db="EMBL/GenBank/DDBJ databases">
        <authorList>
            <person name="Zhu H."/>
        </authorList>
    </citation>
    <scope>NUCLEOTIDE SEQUENCE [LARGE SCALE GENOMIC DNA]</scope>
    <source>
        <strain evidence="15 16">K2W22B-5</strain>
    </source>
</reference>
<feature type="signal peptide" evidence="13">
    <location>
        <begin position="1"/>
        <end position="20"/>
    </location>
</feature>
<gene>
    <name evidence="15" type="ORF">D3877_17185</name>
</gene>
<feature type="chain" id="PRO_5019247524" description="Type II secretion system protein H" evidence="13">
    <location>
        <begin position="21"/>
        <end position="239"/>
    </location>
</feature>
<evidence type="ECO:0000256" key="2">
    <source>
        <dbReference type="ARBA" id="ARBA00021549"/>
    </source>
</evidence>
<evidence type="ECO:0000256" key="1">
    <source>
        <dbReference type="ARBA" id="ARBA00004377"/>
    </source>
</evidence>
<dbReference type="SUPFAM" id="SSF54523">
    <property type="entry name" value="Pili subunits"/>
    <property type="match status" value="1"/>
</dbReference>
<organism evidence="15 16">
    <name type="scientific">Azospirillum cavernae</name>
    <dbReference type="NCBI Taxonomy" id="2320860"/>
    <lineage>
        <taxon>Bacteria</taxon>
        <taxon>Pseudomonadati</taxon>
        <taxon>Pseudomonadota</taxon>
        <taxon>Alphaproteobacteria</taxon>
        <taxon>Rhodospirillales</taxon>
        <taxon>Azospirillaceae</taxon>
        <taxon>Azospirillum</taxon>
    </lineage>
</organism>
<keyword evidence="3" id="KW-1003">Cell membrane</keyword>
<dbReference type="GO" id="GO:0005886">
    <property type="term" value="C:plasma membrane"/>
    <property type="evidence" value="ECO:0007669"/>
    <property type="project" value="UniProtKB-SubCell"/>
</dbReference>
<evidence type="ECO:0000256" key="9">
    <source>
        <dbReference type="ARBA" id="ARBA00025772"/>
    </source>
</evidence>
<comment type="caution">
    <text evidence="15">The sequence shown here is derived from an EMBL/GenBank/DDBJ whole genome shotgun (WGS) entry which is preliminary data.</text>
</comment>
<keyword evidence="16" id="KW-1185">Reference proteome</keyword>
<keyword evidence="7 12" id="KW-1133">Transmembrane helix</keyword>
<name>A0A418VZ60_9PROT</name>
<keyword evidence="13" id="KW-0732">Signal</keyword>
<evidence type="ECO:0000256" key="8">
    <source>
        <dbReference type="ARBA" id="ARBA00023136"/>
    </source>
</evidence>
<dbReference type="NCBIfam" id="TIGR02532">
    <property type="entry name" value="IV_pilin_GFxxxE"/>
    <property type="match status" value="1"/>
</dbReference>
<dbReference type="AlphaFoldDB" id="A0A418VZ60"/>
<dbReference type="GO" id="GO:0015627">
    <property type="term" value="C:type II protein secretion system complex"/>
    <property type="evidence" value="ECO:0007669"/>
    <property type="project" value="InterPro"/>
</dbReference>
<evidence type="ECO:0000256" key="13">
    <source>
        <dbReference type="SAM" id="SignalP"/>
    </source>
</evidence>
<evidence type="ECO:0000256" key="12">
    <source>
        <dbReference type="SAM" id="Phobius"/>
    </source>
</evidence>